<dbReference type="GO" id="GO:0005524">
    <property type="term" value="F:ATP binding"/>
    <property type="evidence" value="ECO:0007669"/>
    <property type="project" value="InterPro"/>
</dbReference>
<dbReference type="EMBL" id="WUAV01000006">
    <property type="protein sequence ID" value="KAF1746583.1"/>
    <property type="molecule type" value="Genomic_DNA"/>
</dbReference>
<evidence type="ECO:0000313" key="2">
    <source>
        <dbReference type="EMBL" id="KAF1746583.1"/>
    </source>
</evidence>
<gene>
    <name evidence="2" type="ORF">GCK72_023040</name>
</gene>
<dbReference type="GeneID" id="78777625"/>
<reference evidence="2 3" key="1">
    <citation type="submission" date="2019-12" db="EMBL/GenBank/DDBJ databases">
        <title>Chromosome-level assembly of the Caenorhabditis remanei genome.</title>
        <authorList>
            <person name="Teterina A.A."/>
            <person name="Willis J.H."/>
            <person name="Phillips P.C."/>
        </authorList>
    </citation>
    <scope>NUCLEOTIDE SEQUENCE [LARGE SCALE GENOMIC DNA]</scope>
    <source>
        <strain evidence="2 3">PX506</strain>
        <tissue evidence="2">Whole organism</tissue>
    </source>
</reference>
<dbReference type="RefSeq" id="XP_053578763.1">
    <property type="nucleotide sequence ID" value="XM_053735197.1"/>
</dbReference>
<dbReference type="AlphaFoldDB" id="A0A6A5FVL3"/>
<dbReference type="PROSITE" id="PS50011">
    <property type="entry name" value="PROTEIN_KINASE_DOM"/>
    <property type="match status" value="1"/>
</dbReference>
<dbReference type="SMART" id="SM00220">
    <property type="entry name" value="S_TKc"/>
    <property type="match status" value="1"/>
</dbReference>
<accession>A0A6A5FVL3</accession>
<dbReference type="InterPro" id="IPR000719">
    <property type="entry name" value="Prot_kinase_dom"/>
</dbReference>
<dbReference type="Proteomes" id="UP000483820">
    <property type="component" value="Chromosome X"/>
</dbReference>
<dbReference type="Pfam" id="PF00069">
    <property type="entry name" value="Pkinase"/>
    <property type="match status" value="1"/>
</dbReference>
<dbReference type="SUPFAM" id="SSF56112">
    <property type="entry name" value="Protein kinase-like (PK-like)"/>
    <property type="match status" value="1"/>
</dbReference>
<comment type="caution">
    <text evidence="2">The sequence shown here is derived from an EMBL/GenBank/DDBJ whole genome shotgun (WGS) entry which is preliminary data.</text>
</comment>
<protein>
    <recommendedName>
        <fullName evidence="1">Protein kinase domain-containing protein</fullName>
    </recommendedName>
</protein>
<dbReference type="CTD" id="78777625"/>
<evidence type="ECO:0000313" key="3">
    <source>
        <dbReference type="Proteomes" id="UP000483820"/>
    </source>
</evidence>
<name>A0A6A5FVL3_CAERE</name>
<dbReference type="InterPro" id="IPR011009">
    <property type="entry name" value="Kinase-like_dom_sf"/>
</dbReference>
<organism evidence="2 3">
    <name type="scientific">Caenorhabditis remanei</name>
    <name type="common">Caenorhabditis vulgaris</name>
    <dbReference type="NCBI Taxonomy" id="31234"/>
    <lineage>
        <taxon>Eukaryota</taxon>
        <taxon>Metazoa</taxon>
        <taxon>Ecdysozoa</taxon>
        <taxon>Nematoda</taxon>
        <taxon>Chromadorea</taxon>
        <taxon>Rhabditida</taxon>
        <taxon>Rhabditina</taxon>
        <taxon>Rhabditomorpha</taxon>
        <taxon>Rhabditoidea</taxon>
        <taxon>Rhabditidae</taxon>
        <taxon>Peloderinae</taxon>
        <taxon>Caenorhabditis</taxon>
    </lineage>
</organism>
<dbReference type="GO" id="GO:0004672">
    <property type="term" value="F:protein kinase activity"/>
    <property type="evidence" value="ECO:0007669"/>
    <property type="project" value="InterPro"/>
</dbReference>
<dbReference type="PANTHER" id="PTHR11909">
    <property type="entry name" value="CASEIN KINASE-RELATED"/>
    <property type="match status" value="1"/>
</dbReference>
<proteinExistence type="predicted"/>
<evidence type="ECO:0000259" key="1">
    <source>
        <dbReference type="PROSITE" id="PS50011"/>
    </source>
</evidence>
<dbReference type="KEGG" id="crq:GCK72_023040"/>
<dbReference type="Gene3D" id="1.10.510.10">
    <property type="entry name" value="Transferase(Phosphotransferase) domain 1"/>
    <property type="match status" value="1"/>
</dbReference>
<sequence length="299" mass="34674">MDHSLSYRKVNALSLPPGTLINEHYEVKKLMCRTRLTEVYEVCDKRGDAKCVLKVLDINNGSFLVESNWLEKRRRDRGFPYLVEAFKSEINGEKYNCIVTSHEGENWIELQKRNGNISIANTLRIGYKLFCMLDDMHQKGFVHRDIQFSNILFDLNYGGDIDIKLIDFEHTVQHTPAPESIRLAGWYRSLEVIEGKPFTVFDDYTSLVCLLMHCQNIKPFGNSWDTNLQLKRQFNNAPMAYFPEPKTEWIGRLYEEIKNQRTAGYDKSAIIEIFKNALAGVSPQSPISYTFTNGLFYID</sequence>
<dbReference type="InterPro" id="IPR050235">
    <property type="entry name" value="CK1_Ser-Thr_kinase"/>
</dbReference>
<feature type="domain" description="Protein kinase" evidence="1">
    <location>
        <begin position="25"/>
        <end position="274"/>
    </location>
</feature>